<protein>
    <submittedName>
        <fullName evidence="5">S1 RNA-binding domain-containing protein</fullName>
    </submittedName>
</protein>
<dbReference type="InterPro" id="IPR050437">
    <property type="entry name" value="Ribos_protein_bS1-like"/>
</dbReference>
<accession>A0A948T3I6</accession>
<dbReference type="EMBL" id="JAHLFP010000066">
    <property type="protein sequence ID" value="MBU3806705.1"/>
    <property type="molecule type" value="Genomic_DNA"/>
</dbReference>
<dbReference type="Gene3D" id="2.40.50.140">
    <property type="entry name" value="Nucleic acid-binding proteins"/>
    <property type="match status" value="2"/>
</dbReference>
<dbReference type="GO" id="GO:0003729">
    <property type="term" value="F:mRNA binding"/>
    <property type="evidence" value="ECO:0007669"/>
    <property type="project" value="TreeGrafter"/>
</dbReference>
<evidence type="ECO:0000256" key="1">
    <source>
        <dbReference type="ARBA" id="ARBA00006767"/>
    </source>
</evidence>
<sequence length="316" mass="35239">MREYKPEGDYRQAENLSPHELEQAYYSGEILQATALAFDQQQRLRIQVAGQIVCIPPEECAYGLDTGQVRQIAVLSRVGRPVCFVVTSLPEHPQGLSVSRRMAQQYCLQEHLNPLLPGDILPCRVSHIEPFGAFCDVGCGISALLPIDCLSISRIQTPADRVCVGQSLYCVLKNRDEQGRLVLSLRELLGTWSENAQRFAVGETVVGIVRSIEEYGVFIEIAPNLAGLAEPAPDLQLGQPVSVYIKNILPQRMKIKLVVVNRNLETTVRFPLCYQRTSGHMEKWVYSTGQSDKQITTVFSQCRSAARTCAQTDFLL</sequence>
<evidence type="ECO:0000256" key="3">
    <source>
        <dbReference type="ARBA" id="ARBA00023274"/>
    </source>
</evidence>
<dbReference type="PANTHER" id="PTHR10724">
    <property type="entry name" value="30S RIBOSOMAL PROTEIN S1"/>
    <property type="match status" value="1"/>
</dbReference>
<organism evidence="5 6">
    <name type="scientific">Candidatus Allofournierella pullistercoris</name>
    <dbReference type="NCBI Taxonomy" id="2838597"/>
    <lineage>
        <taxon>Bacteria</taxon>
        <taxon>Bacillati</taxon>
        <taxon>Bacillota</taxon>
        <taxon>Clostridia</taxon>
        <taxon>Eubacteriales</taxon>
        <taxon>Oscillospiraceae</taxon>
        <taxon>Allofournierella</taxon>
    </lineage>
</organism>
<dbReference type="Pfam" id="PF00575">
    <property type="entry name" value="S1"/>
    <property type="match status" value="1"/>
</dbReference>
<dbReference type="CDD" id="cd00164">
    <property type="entry name" value="S1_like"/>
    <property type="match status" value="1"/>
</dbReference>
<gene>
    <name evidence="5" type="ORF">H9882_07440</name>
</gene>
<dbReference type="SUPFAM" id="SSF50249">
    <property type="entry name" value="Nucleic acid-binding proteins"/>
    <property type="match status" value="2"/>
</dbReference>
<name>A0A948T3I6_9FIRM</name>
<dbReference type="InterPro" id="IPR012340">
    <property type="entry name" value="NA-bd_OB-fold"/>
</dbReference>
<reference evidence="5" key="1">
    <citation type="journal article" date="2021" name="PeerJ">
        <title>Extensive microbial diversity within the chicken gut microbiome revealed by metagenomics and culture.</title>
        <authorList>
            <person name="Gilroy R."/>
            <person name="Ravi A."/>
            <person name="Getino M."/>
            <person name="Pursley I."/>
            <person name="Horton D.L."/>
            <person name="Alikhan N.F."/>
            <person name="Baker D."/>
            <person name="Gharbi K."/>
            <person name="Hall N."/>
            <person name="Watson M."/>
            <person name="Adriaenssens E.M."/>
            <person name="Foster-Nyarko E."/>
            <person name="Jarju S."/>
            <person name="Secka A."/>
            <person name="Antonio M."/>
            <person name="Oren A."/>
            <person name="Chaudhuri R.R."/>
            <person name="La Ragione R."/>
            <person name="Hildebrand F."/>
            <person name="Pallen M.J."/>
        </authorList>
    </citation>
    <scope>NUCLEOTIDE SEQUENCE</scope>
    <source>
        <strain evidence="5">B5_2728</strain>
    </source>
</reference>
<dbReference type="SMART" id="SM00316">
    <property type="entry name" value="S1"/>
    <property type="match status" value="2"/>
</dbReference>
<evidence type="ECO:0000259" key="4">
    <source>
        <dbReference type="PROSITE" id="PS50126"/>
    </source>
</evidence>
<feature type="domain" description="S1 motif" evidence="4">
    <location>
        <begin position="202"/>
        <end position="228"/>
    </location>
</feature>
<comment type="similarity">
    <text evidence="1">Belongs to the bacterial ribosomal protein bS1 family.</text>
</comment>
<dbReference type="GO" id="GO:0003735">
    <property type="term" value="F:structural constituent of ribosome"/>
    <property type="evidence" value="ECO:0007669"/>
    <property type="project" value="TreeGrafter"/>
</dbReference>
<feature type="domain" description="S1 motif" evidence="4">
    <location>
        <begin position="118"/>
        <end position="186"/>
    </location>
</feature>
<proteinExistence type="inferred from homology"/>
<keyword evidence="2" id="KW-0689">Ribosomal protein</keyword>
<dbReference type="GO" id="GO:0006412">
    <property type="term" value="P:translation"/>
    <property type="evidence" value="ECO:0007669"/>
    <property type="project" value="TreeGrafter"/>
</dbReference>
<evidence type="ECO:0000313" key="5">
    <source>
        <dbReference type="EMBL" id="MBU3806705.1"/>
    </source>
</evidence>
<keyword evidence="3" id="KW-0687">Ribonucleoprotein</keyword>
<dbReference type="PANTHER" id="PTHR10724:SF7">
    <property type="entry name" value="SMALL RIBOSOMAL SUBUNIT PROTEIN BS1C"/>
    <property type="match status" value="1"/>
</dbReference>
<dbReference type="Proteomes" id="UP000713596">
    <property type="component" value="Unassembled WGS sequence"/>
</dbReference>
<dbReference type="GO" id="GO:0005840">
    <property type="term" value="C:ribosome"/>
    <property type="evidence" value="ECO:0007669"/>
    <property type="project" value="UniProtKB-KW"/>
</dbReference>
<evidence type="ECO:0000256" key="2">
    <source>
        <dbReference type="ARBA" id="ARBA00022980"/>
    </source>
</evidence>
<dbReference type="PROSITE" id="PS50126">
    <property type="entry name" value="S1"/>
    <property type="match status" value="2"/>
</dbReference>
<evidence type="ECO:0000313" key="6">
    <source>
        <dbReference type="Proteomes" id="UP000713596"/>
    </source>
</evidence>
<reference evidence="5" key="2">
    <citation type="submission" date="2021-04" db="EMBL/GenBank/DDBJ databases">
        <authorList>
            <person name="Gilroy R."/>
        </authorList>
    </citation>
    <scope>NUCLEOTIDE SEQUENCE</scope>
    <source>
        <strain evidence="5">B5_2728</strain>
    </source>
</reference>
<comment type="caution">
    <text evidence="5">The sequence shown here is derived from an EMBL/GenBank/DDBJ whole genome shotgun (WGS) entry which is preliminary data.</text>
</comment>
<dbReference type="AlphaFoldDB" id="A0A948T3I6"/>
<dbReference type="InterPro" id="IPR003029">
    <property type="entry name" value="S1_domain"/>
</dbReference>
<dbReference type="GO" id="GO:1990904">
    <property type="term" value="C:ribonucleoprotein complex"/>
    <property type="evidence" value="ECO:0007669"/>
    <property type="project" value="UniProtKB-KW"/>
</dbReference>